<evidence type="ECO:0000313" key="2">
    <source>
        <dbReference type="EMBL" id="MEU3785435.1"/>
    </source>
</evidence>
<proteinExistence type="predicted"/>
<feature type="compositionally biased region" description="Polar residues" evidence="1">
    <location>
        <begin position="90"/>
        <end position="101"/>
    </location>
</feature>
<comment type="caution">
    <text evidence="2">The sequence shown here is derived from an EMBL/GenBank/DDBJ whole genome shotgun (WGS) entry which is preliminary data.</text>
</comment>
<accession>A0ABV2ZSH7</accession>
<organism evidence="2 3">
    <name type="scientific">Streptomyces sp. 900129855</name>
    <dbReference type="NCBI Taxonomy" id="3155129"/>
    <lineage>
        <taxon>Bacteria</taxon>
        <taxon>Bacillati</taxon>
        <taxon>Actinomycetota</taxon>
        <taxon>Actinomycetes</taxon>
        <taxon>Kitasatosporales</taxon>
        <taxon>Streptomycetaceae</taxon>
        <taxon>Streptomyces</taxon>
    </lineage>
</organism>
<dbReference type="InterPro" id="IPR010310">
    <property type="entry name" value="T7SS_ESAT-6-like"/>
</dbReference>
<name>A0ABV2ZSH7_9ACTN</name>
<dbReference type="SUPFAM" id="SSF140453">
    <property type="entry name" value="EsxAB dimer-like"/>
    <property type="match status" value="1"/>
</dbReference>
<protein>
    <submittedName>
        <fullName evidence="2">WXG100 family type VII secretion target</fullName>
    </submittedName>
</protein>
<dbReference type="Proteomes" id="UP001550739">
    <property type="component" value="Unassembled WGS sequence"/>
</dbReference>
<evidence type="ECO:0000256" key="1">
    <source>
        <dbReference type="SAM" id="MobiDB-lite"/>
    </source>
</evidence>
<reference evidence="2 3" key="1">
    <citation type="submission" date="2024-06" db="EMBL/GenBank/DDBJ databases">
        <title>The Natural Products Discovery Center: Release of the First 8490 Sequenced Strains for Exploring Actinobacteria Biosynthetic Diversity.</title>
        <authorList>
            <person name="Kalkreuter E."/>
            <person name="Kautsar S.A."/>
            <person name="Yang D."/>
            <person name="Bader C.D."/>
            <person name="Teijaro C.N."/>
            <person name="Fluegel L."/>
            <person name="Davis C.M."/>
            <person name="Simpson J.R."/>
            <person name="Lauterbach L."/>
            <person name="Steele A.D."/>
            <person name="Gui C."/>
            <person name="Meng S."/>
            <person name="Li G."/>
            <person name="Viehrig K."/>
            <person name="Ye F."/>
            <person name="Su P."/>
            <person name="Kiefer A.F."/>
            <person name="Nichols A."/>
            <person name="Cepeda A.J."/>
            <person name="Yan W."/>
            <person name="Fan B."/>
            <person name="Jiang Y."/>
            <person name="Adhikari A."/>
            <person name="Zheng C.-J."/>
            <person name="Schuster L."/>
            <person name="Cowan T.M."/>
            <person name="Smanski M.J."/>
            <person name="Chevrette M.G."/>
            <person name="De Carvalho L.P.S."/>
            <person name="Shen B."/>
        </authorList>
    </citation>
    <scope>NUCLEOTIDE SEQUENCE [LARGE SCALE GENOMIC DNA]</scope>
    <source>
        <strain evidence="2 3">NPDC033843</strain>
    </source>
</reference>
<dbReference type="Gene3D" id="1.10.287.1060">
    <property type="entry name" value="ESAT-6-like"/>
    <property type="match status" value="1"/>
</dbReference>
<feature type="compositionally biased region" description="Basic and acidic residues" evidence="1">
    <location>
        <begin position="103"/>
        <end position="113"/>
    </location>
</feature>
<sequence length="133" mass="14548">MSSSYFAADPDSLAKTAPYVRAYSDLMRQVVTRLESRLAELGDCWGDDSMGKAFEEQYRTPRDQMISGLHGIADVLDSTADGLETMAKGFQQTEDQNTATARSVERGIDEHRSGSLTDPTTSGRSHGDARPRA</sequence>
<dbReference type="EMBL" id="JBEZVE010000020">
    <property type="protein sequence ID" value="MEU3785435.1"/>
    <property type="molecule type" value="Genomic_DNA"/>
</dbReference>
<gene>
    <name evidence="2" type="ORF">AB0E89_33690</name>
</gene>
<dbReference type="RefSeq" id="WP_334582416.1">
    <property type="nucleotide sequence ID" value="NZ_JBEZVE010000020.1"/>
</dbReference>
<dbReference type="Pfam" id="PF06013">
    <property type="entry name" value="WXG100"/>
    <property type="match status" value="1"/>
</dbReference>
<evidence type="ECO:0000313" key="3">
    <source>
        <dbReference type="Proteomes" id="UP001550739"/>
    </source>
</evidence>
<keyword evidence="3" id="KW-1185">Reference proteome</keyword>
<feature type="region of interest" description="Disordered" evidence="1">
    <location>
        <begin position="84"/>
        <end position="133"/>
    </location>
</feature>
<feature type="compositionally biased region" description="Polar residues" evidence="1">
    <location>
        <begin position="114"/>
        <end position="124"/>
    </location>
</feature>
<dbReference type="InterPro" id="IPR036689">
    <property type="entry name" value="ESAT-6-like_sf"/>
</dbReference>